<dbReference type="AlphaFoldDB" id="A0AAU9TE99"/>
<dbReference type="InterPro" id="IPR002635">
    <property type="entry name" value="Chorion"/>
</dbReference>
<evidence type="ECO:0000256" key="3">
    <source>
        <dbReference type="RuleBase" id="RU004378"/>
    </source>
</evidence>
<dbReference type="GO" id="GO:0007304">
    <property type="term" value="P:chorion-containing eggshell formation"/>
    <property type="evidence" value="ECO:0007669"/>
    <property type="project" value="InterPro"/>
</dbReference>
<evidence type="ECO:0000256" key="1">
    <source>
        <dbReference type="ARBA" id="ARBA00005906"/>
    </source>
</evidence>
<dbReference type="GO" id="GO:0042600">
    <property type="term" value="C:egg chorion"/>
    <property type="evidence" value="ECO:0007669"/>
    <property type="project" value="InterPro"/>
</dbReference>
<evidence type="ECO:0000256" key="2">
    <source>
        <dbReference type="ARBA" id="ARBA00022737"/>
    </source>
</evidence>
<dbReference type="EMBL" id="CAKOGL010000002">
    <property type="protein sequence ID" value="CAH2084036.1"/>
    <property type="molecule type" value="Genomic_DNA"/>
</dbReference>
<gene>
    <name evidence="5" type="ORF">EEDITHA_LOCUS648</name>
</gene>
<keyword evidence="2" id="KW-0677">Repeat</keyword>
<organism evidence="5 6">
    <name type="scientific">Euphydryas editha</name>
    <name type="common">Edith's checkerspot</name>
    <dbReference type="NCBI Taxonomy" id="104508"/>
    <lineage>
        <taxon>Eukaryota</taxon>
        <taxon>Metazoa</taxon>
        <taxon>Ecdysozoa</taxon>
        <taxon>Arthropoda</taxon>
        <taxon>Hexapoda</taxon>
        <taxon>Insecta</taxon>
        <taxon>Pterygota</taxon>
        <taxon>Neoptera</taxon>
        <taxon>Endopterygota</taxon>
        <taxon>Lepidoptera</taxon>
        <taxon>Glossata</taxon>
        <taxon>Ditrysia</taxon>
        <taxon>Papilionoidea</taxon>
        <taxon>Nymphalidae</taxon>
        <taxon>Nymphalinae</taxon>
        <taxon>Euphydryas</taxon>
    </lineage>
</organism>
<dbReference type="GO" id="GO:0005213">
    <property type="term" value="F:structural constituent of egg chorion"/>
    <property type="evidence" value="ECO:0007669"/>
    <property type="project" value="InterPro"/>
</dbReference>
<dbReference type="Pfam" id="PF01723">
    <property type="entry name" value="Chorion_1"/>
    <property type="match status" value="1"/>
</dbReference>
<sequence length="196" mass="19179">MISKCFIVCCAFALMVQDISGQCIGAYNGFADGLAWGPAVGREAAPWAPAYGASLAAPCSEFGLGIGPANLAASNGAGLAVTSASPIAPTGVAMTSENAYEGVLAVTGALPFLAAVSLEGVLPTAGTGAVTYSCGNGNVAMINEDITPGYVGGPLGYRAENAGPLAYNGLAGPLGFDANLARPGLGYGGCGCGSRY</sequence>
<proteinExistence type="inferred from homology"/>
<evidence type="ECO:0000256" key="4">
    <source>
        <dbReference type="SAM" id="SignalP"/>
    </source>
</evidence>
<feature type="chain" id="PRO_5043538348" evidence="4">
    <location>
        <begin position="22"/>
        <end position="196"/>
    </location>
</feature>
<name>A0AAU9TE99_EUPED</name>
<keyword evidence="6" id="KW-1185">Reference proteome</keyword>
<feature type="signal peptide" evidence="4">
    <location>
        <begin position="1"/>
        <end position="21"/>
    </location>
</feature>
<dbReference type="Proteomes" id="UP001153954">
    <property type="component" value="Unassembled WGS sequence"/>
</dbReference>
<keyword evidence="4" id="KW-0732">Signal</keyword>
<comment type="similarity">
    <text evidence="1 3">Belongs to the chorion protein family.</text>
</comment>
<evidence type="ECO:0000313" key="6">
    <source>
        <dbReference type="Proteomes" id="UP001153954"/>
    </source>
</evidence>
<reference evidence="5" key="1">
    <citation type="submission" date="2022-03" db="EMBL/GenBank/DDBJ databases">
        <authorList>
            <person name="Tunstrom K."/>
        </authorList>
    </citation>
    <scope>NUCLEOTIDE SEQUENCE</scope>
</reference>
<protein>
    <submittedName>
        <fullName evidence="5">Uncharacterized protein</fullName>
    </submittedName>
</protein>
<accession>A0AAU9TE99</accession>
<comment type="caution">
    <text evidence="5">The sequence shown here is derived from an EMBL/GenBank/DDBJ whole genome shotgun (WGS) entry which is preliminary data.</text>
</comment>
<evidence type="ECO:0000313" key="5">
    <source>
        <dbReference type="EMBL" id="CAH2084036.1"/>
    </source>
</evidence>